<sequence length="81" mass="8899">MLGLRLEAETRHFVGGGGIVKVKCSARVGSRTYDAEKKVQMAHVNNQRLSASDLRVNGRGRASQFDIDYILVLAIIILTLT</sequence>
<dbReference type="EMBL" id="CADCXW020000021">
    <property type="protein sequence ID" value="CAD1556357.1"/>
    <property type="molecule type" value="Genomic_DNA"/>
</dbReference>
<proteinExistence type="predicted"/>
<name>A0A6V7JW28_9HYME</name>
<reference evidence="1" key="1">
    <citation type="submission" date="2020-07" db="EMBL/GenBank/DDBJ databases">
        <authorList>
            <person name="Ferguson B K."/>
        </authorList>
    </citation>
    <scope>NUCLEOTIDE SEQUENCE</scope>
    <source>
        <strain evidence="1">L06</strain>
    </source>
</reference>
<evidence type="ECO:0000313" key="1">
    <source>
        <dbReference type="EMBL" id="CAD1556357.1"/>
    </source>
</evidence>
<accession>A0A6V7JW28</accession>
<organism evidence="1">
    <name type="scientific">Bracon brevicornis</name>
    <dbReference type="NCBI Taxonomy" id="1563983"/>
    <lineage>
        <taxon>Eukaryota</taxon>
        <taxon>Metazoa</taxon>
        <taxon>Ecdysozoa</taxon>
        <taxon>Arthropoda</taxon>
        <taxon>Hexapoda</taxon>
        <taxon>Insecta</taxon>
        <taxon>Pterygota</taxon>
        <taxon>Neoptera</taxon>
        <taxon>Endopterygota</taxon>
        <taxon>Hymenoptera</taxon>
        <taxon>Apocrita</taxon>
        <taxon>Ichneumonoidea</taxon>
        <taxon>Braconidae</taxon>
        <taxon>Braconinae</taxon>
        <taxon>Bracon</taxon>
    </lineage>
</organism>
<dbReference type="AlphaFoldDB" id="A0A6V7JW28"/>
<protein>
    <submittedName>
        <fullName evidence="1">Uncharacterized protein</fullName>
    </submittedName>
</protein>
<gene>
    <name evidence="1" type="ORF">BBRV_LOCUS63596</name>
</gene>